<dbReference type="OrthoDB" id="2419893at2759"/>
<sequence length="215" mass="25166">MFWDYKKNIPSVIVTNLENLHNCTGQSVADSTLKAITIHGLDPKKCSTWVTDNTAYMSSNKKEMFGKLSSSIGFSRTHNHIISYIWLGYHFSQYQLPIRSRWGYELLAAKQYLAHCKAHIEFVNRFIKELENNRNIPPAYPSDWCLFRNWLLNKKPNIQIQCLVIFEKNHQAQLPSGQRAHEIPDKVNEWLKFLDKLRKNFDTFFGQELLTALES</sequence>
<accession>A0A9N8Z963</accession>
<evidence type="ECO:0000313" key="2">
    <source>
        <dbReference type="Proteomes" id="UP000789342"/>
    </source>
</evidence>
<reference evidence="1" key="1">
    <citation type="submission" date="2021-06" db="EMBL/GenBank/DDBJ databases">
        <authorList>
            <person name="Kallberg Y."/>
            <person name="Tangrot J."/>
            <person name="Rosling A."/>
        </authorList>
    </citation>
    <scope>NUCLEOTIDE SEQUENCE</scope>
    <source>
        <strain evidence="1">CL551</strain>
    </source>
</reference>
<dbReference type="Proteomes" id="UP000789342">
    <property type="component" value="Unassembled WGS sequence"/>
</dbReference>
<name>A0A9N8Z963_9GLOM</name>
<dbReference type="EMBL" id="CAJVPV010000989">
    <property type="protein sequence ID" value="CAG8482349.1"/>
    <property type="molecule type" value="Genomic_DNA"/>
</dbReference>
<gene>
    <name evidence="1" type="ORF">AMORRO_LOCUS2370</name>
</gene>
<protein>
    <submittedName>
        <fullName evidence="1">13006_t:CDS:1</fullName>
    </submittedName>
</protein>
<proteinExistence type="predicted"/>
<evidence type="ECO:0000313" key="1">
    <source>
        <dbReference type="EMBL" id="CAG8482349.1"/>
    </source>
</evidence>
<comment type="caution">
    <text evidence="1">The sequence shown here is derived from an EMBL/GenBank/DDBJ whole genome shotgun (WGS) entry which is preliminary data.</text>
</comment>
<dbReference type="AlphaFoldDB" id="A0A9N8Z963"/>
<keyword evidence="2" id="KW-1185">Reference proteome</keyword>
<organism evidence="1 2">
    <name type="scientific">Acaulospora morrowiae</name>
    <dbReference type="NCBI Taxonomy" id="94023"/>
    <lineage>
        <taxon>Eukaryota</taxon>
        <taxon>Fungi</taxon>
        <taxon>Fungi incertae sedis</taxon>
        <taxon>Mucoromycota</taxon>
        <taxon>Glomeromycotina</taxon>
        <taxon>Glomeromycetes</taxon>
        <taxon>Diversisporales</taxon>
        <taxon>Acaulosporaceae</taxon>
        <taxon>Acaulospora</taxon>
    </lineage>
</organism>